<comment type="caution">
    <text evidence="2">The sequence shown here is derived from an EMBL/GenBank/DDBJ whole genome shotgun (WGS) entry which is preliminary data.</text>
</comment>
<evidence type="ECO:0000313" key="3">
    <source>
        <dbReference type="Proteomes" id="UP000729402"/>
    </source>
</evidence>
<organism evidence="2 3">
    <name type="scientific">Zizania palustris</name>
    <name type="common">Northern wild rice</name>
    <dbReference type="NCBI Taxonomy" id="103762"/>
    <lineage>
        <taxon>Eukaryota</taxon>
        <taxon>Viridiplantae</taxon>
        <taxon>Streptophyta</taxon>
        <taxon>Embryophyta</taxon>
        <taxon>Tracheophyta</taxon>
        <taxon>Spermatophyta</taxon>
        <taxon>Magnoliopsida</taxon>
        <taxon>Liliopsida</taxon>
        <taxon>Poales</taxon>
        <taxon>Poaceae</taxon>
        <taxon>BOP clade</taxon>
        <taxon>Oryzoideae</taxon>
        <taxon>Oryzeae</taxon>
        <taxon>Zizaniinae</taxon>
        <taxon>Zizania</taxon>
    </lineage>
</organism>
<name>A0A8J5SGN3_ZIZPA</name>
<dbReference type="Proteomes" id="UP000729402">
    <property type="component" value="Unassembled WGS sequence"/>
</dbReference>
<evidence type="ECO:0000313" key="2">
    <source>
        <dbReference type="EMBL" id="KAG8063142.1"/>
    </source>
</evidence>
<dbReference type="EMBL" id="JAAALK010000286">
    <property type="protein sequence ID" value="KAG8063142.1"/>
    <property type="molecule type" value="Genomic_DNA"/>
</dbReference>
<keyword evidence="3" id="KW-1185">Reference proteome</keyword>
<evidence type="ECO:0000256" key="1">
    <source>
        <dbReference type="SAM" id="MobiDB-lite"/>
    </source>
</evidence>
<reference evidence="2" key="1">
    <citation type="journal article" date="2021" name="bioRxiv">
        <title>Whole Genome Assembly and Annotation of Northern Wild Rice, Zizania palustris L., Supports a Whole Genome Duplication in the Zizania Genus.</title>
        <authorList>
            <person name="Haas M."/>
            <person name="Kono T."/>
            <person name="Macchietto M."/>
            <person name="Millas R."/>
            <person name="McGilp L."/>
            <person name="Shao M."/>
            <person name="Duquette J."/>
            <person name="Hirsch C.N."/>
            <person name="Kimball J."/>
        </authorList>
    </citation>
    <scope>NUCLEOTIDE SEQUENCE</scope>
    <source>
        <tissue evidence="2">Fresh leaf tissue</tissue>
    </source>
</reference>
<feature type="compositionally biased region" description="Basic and acidic residues" evidence="1">
    <location>
        <begin position="120"/>
        <end position="135"/>
    </location>
</feature>
<proteinExistence type="predicted"/>
<accession>A0A8J5SGN3</accession>
<reference evidence="2" key="2">
    <citation type="submission" date="2021-02" db="EMBL/GenBank/DDBJ databases">
        <authorList>
            <person name="Kimball J.A."/>
            <person name="Haas M.W."/>
            <person name="Macchietto M."/>
            <person name="Kono T."/>
            <person name="Duquette J."/>
            <person name="Shao M."/>
        </authorList>
    </citation>
    <scope>NUCLEOTIDE SEQUENCE</scope>
    <source>
        <tissue evidence="2">Fresh leaf tissue</tissue>
    </source>
</reference>
<protein>
    <submittedName>
        <fullName evidence="2">Uncharacterized protein</fullName>
    </submittedName>
</protein>
<feature type="compositionally biased region" description="Basic and acidic residues" evidence="1">
    <location>
        <begin position="62"/>
        <end position="74"/>
    </location>
</feature>
<dbReference type="AlphaFoldDB" id="A0A8J5SGN3"/>
<feature type="region of interest" description="Disordered" evidence="1">
    <location>
        <begin position="46"/>
        <end position="177"/>
    </location>
</feature>
<gene>
    <name evidence="2" type="ORF">GUJ93_ZPchr0003g18589</name>
</gene>
<sequence>MRYMIVAFREGKSSPCKTGAFLEAGTSVVHLAVAVDPLDRDGVEVTPPPAAVAAPSKRPCSLRRDGRFKGDGTKNLEGWGLAMEEPRGRESTTMPPPPSLPPEEEPEGREGRPPWCGDAAEAHSRHSESLRRQEEAEILTVARGREAPGCSACNKPIPRSRPGGNIVVGSSFGSGVD</sequence>